<reference evidence="1" key="1">
    <citation type="submission" date="2014-11" db="EMBL/GenBank/DDBJ databases">
        <authorList>
            <person name="Amaro Gonzalez C."/>
        </authorList>
    </citation>
    <scope>NUCLEOTIDE SEQUENCE</scope>
</reference>
<proteinExistence type="predicted"/>
<evidence type="ECO:0000313" key="1">
    <source>
        <dbReference type="EMBL" id="JAH56136.1"/>
    </source>
</evidence>
<accession>A0A0E9TRD0</accession>
<dbReference type="EMBL" id="GBXM01052441">
    <property type="protein sequence ID" value="JAH56136.1"/>
    <property type="molecule type" value="Transcribed_RNA"/>
</dbReference>
<organism evidence="1">
    <name type="scientific">Anguilla anguilla</name>
    <name type="common">European freshwater eel</name>
    <name type="synonym">Muraena anguilla</name>
    <dbReference type="NCBI Taxonomy" id="7936"/>
    <lineage>
        <taxon>Eukaryota</taxon>
        <taxon>Metazoa</taxon>
        <taxon>Chordata</taxon>
        <taxon>Craniata</taxon>
        <taxon>Vertebrata</taxon>
        <taxon>Euteleostomi</taxon>
        <taxon>Actinopterygii</taxon>
        <taxon>Neopterygii</taxon>
        <taxon>Teleostei</taxon>
        <taxon>Anguilliformes</taxon>
        <taxon>Anguillidae</taxon>
        <taxon>Anguilla</taxon>
    </lineage>
</organism>
<dbReference type="AlphaFoldDB" id="A0A0E9TRD0"/>
<name>A0A0E9TRD0_ANGAN</name>
<reference evidence="1" key="2">
    <citation type="journal article" date="2015" name="Fish Shellfish Immunol.">
        <title>Early steps in the European eel (Anguilla anguilla)-Vibrio vulnificus interaction in the gills: Role of the RtxA13 toxin.</title>
        <authorList>
            <person name="Callol A."/>
            <person name="Pajuelo D."/>
            <person name="Ebbesson L."/>
            <person name="Teles M."/>
            <person name="MacKenzie S."/>
            <person name="Amaro C."/>
        </authorList>
    </citation>
    <scope>NUCLEOTIDE SEQUENCE</scope>
</reference>
<protein>
    <submittedName>
        <fullName evidence="1">Uncharacterized protein</fullName>
    </submittedName>
</protein>
<sequence>MKSGSIVLSLRQVICVRSQFLANRRFYLLVTVMLSYRTVCQANKSQMPNILFKPKST</sequence>